<dbReference type="Pfam" id="PF08367">
    <property type="entry name" value="M16C_assoc"/>
    <property type="match status" value="1"/>
</dbReference>
<feature type="non-terminal residue" evidence="2">
    <location>
        <position position="285"/>
    </location>
</feature>
<dbReference type="GO" id="GO:0016485">
    <property type="term" value="P:protein processing"/>
    <property type="evidence" value="ECO:0007669"/>
    <property type="project" value="TreeGrafter"/>
</dbReference>
<dbReference type="SUPFAM" id="SSF63411">
    <property type="entry name" value="LuxS/MPP-like metallohydrolase"/>
    <property type="match status" value="1"/>
</dbReference>
<keyword evidence="3" id="KW-1185">Reference proteome</keyword>
<name>A0A0R3UQI0_MESCO</name>
<dbReference type="EMBL" id="UXSR01006020">
    <property type="protein sequence ID" value="VDD84133.1"/>
    <property type="molecule type" value="Genomic_DNA"/>
</dbReference>
<dbReference type="GO" id="GO:0046872">
    <property type="term" value="F:metal ion binding"/>
    <property type="evidence" value="ECO:0007669"/>
    <property type="project" value="InterPro"/>
</dbReference>
<dbReference type="PANTHER" id="PTHR43016:SF13">
    <property type="entry name" value="PRESEQUENCE PROTEASE, MITOCHONDRIAL"/>
    <property type="match status" value="1"/>
</dbReference>
<dbReference type="Proteomes" id="UP000267029">
    <property type="component" value="Unassembled WGS sequence"/>
</dbReference>
<dbReference type="SMART" id="SM01264">
    <property type="entry name" value="M16C_associated"/>
    <property type="match status" value="1"/>
</dbReference>
<dbReference type="GO" id="GO:0004222">
    <property type="term" value="F:metalloendopeptidase activity"/>
    <property type="evidence" value="ECO:0007669"/>
    <property type="project" value="TreeGrafter"/>
</dbReference>
<evidence type="ECO:0000313" key="2">
    <source>
        <dbReference type="EMBL" id="VDD84133.1"/>
    </source>
</evidence>
<dbReference type="PANTHER" id="PTHR43016">
    <property type="entry name" value="PRESEQUENCE PROTEASE"/>
    <property type="match status" value="1"/>
</dbReference>
<sequence>MCSGCSTSSTEPRLVWSEDVVVMWSRVETVRQVVVKHWQCLLCSCEFDVVDRLLAVFARICAWLLGADGLTYQEMDHLQELNTGSLCATPHATSGLAEDLKAPCARHLHLSAYCLEEKVPRMFELLAKRVRANDWLDCVRIQTLVNMLTAGDWSANSLSHDAHRFAMRRASANLCSTGRMSELWSGIEQAAFMRRLAKLLTNPDEVERSRAFDDFIDKMKAIADHALKSNRLRFSLHGEEGDLAEACKHLEFFITELPNSESGVGTHTPDPPELTQNVYVALPYS</sequence>
<dbReference type="InterPro" id="IPR011249">
    <property type="entry name" value="Metalloenz_LuxS/M16"/>
</dbReference>
<evidence type="ECO:0000313" key="3">
    <source>
        <dbReference type="Proteomes" id="UP000267029"/>
    </source>
</evidence>
<organism evidence="2 3">
    <name type="scientific">Mesocestoides corti</name>
    <name type="common">Flatworm</name>
    <dbReference type="NCBI Taxonomy" id="53468"/>
    <lineage>
        <taxon>Eukaryota</taxon>
        <taxon>Metazoa</taxon>
        <taxon>Spiralia</taxon>
        <taxon>Lophotrochozoa</taxon>
        <taxon>Platyhelminthes</taxon>
        <taxon>Cestoda</taxon>
        <taxon>Eucestoda</taxon>
        <taxon>Cyclophyllidea</taxon>
        <taxon>Mesocestoididae</taxon>
        <taxon>Mesocestoides</taxon>
    </lineage>
</organism>
<dbReference type="STRING" id="53468.A0A0R3UQI0"/>
<evidence type="ECO:0000259" key="1">
    <source>
        <dbReference type="SMART" id="SM01264"/>
    </source>
</evidence>
<accession>A0A0R3UQI0</accession>
<dbReference type="Gene3D" id="3.30.830.10">
    <property type="entry name" value="Metalloenzyme, LuxS/M16 peptidase-like"/>
    <property type="match status" value="1"/>
</dbReference>
<dbReference type="InterPro" id="IPR013578">
    <property type="entry name" value="Peptidase_M16C_assoc"/>
</dbReference>
<dbReference type="GO" id="GO:0005759">
    <property type="term" value="C:mitochondrial matrix"/>
    <property type="evidence" value="ECO:0007669"/>
    <property type="project" value="TreeGrafter"/>
</dbReference>
<dbReference type="OrthoDB" id="10250783at2759"/>
<gene>
    <name evidence="2" type="ORF">MCOS_LOCUS10136</name>
</gene>
<dbReference type="AlphaFoldDB" id="A0A0R3UQI0"/>
<feature type="domain" description="Peptidase M16C associated" evidence="1">
    <location>
        <begin position="2"/>
        <end position="196"/>
    </location>
</feature>
<reference evidence="2 3" key="1">
    <citation type="submission" date="2018-10" db="EMBL/GenBank/DDBJ databases">
        <authorList>
            <consortium name="Pathogen Informatics"/>
        </authorList>
    </citation>
    <scope>NUCLEOTIDE SEQUENCE [LARGE SCALE GENOMIC DNA]</scope>
</reference>
<proteinExistence type="predicted"/>
<protein>
    <recommendedName>
        <fullName evidence="1">Peptidase M16C associated domain-containing protein</fullName>
    </recommendedName>
</protein>